<name>A0A2I7N5W5_9NEIS</name>
<dbReference type="RefSeq" id="WP_102951118.1">
    <property type="nucleotide sequence ID" value="NZ_CP024847.1"/>
</dbReference>
<keyword evidence="3" id="KW-1185">Reference proteome</keyword>
<dbReference type="PROSITE" id="PS51257">
    <property type="entry name" value="PROKAR_LIPOPROTEIN"/>
    <property type="match status" value="1"/>
</dbReference>
<keyword evidence="1" id="KW-0732">Signal</keyword>
<feature type="chain" id="PRO_5014437745" evidence="1">
    <location>
        <begin position="31"/>
        <end position="856"/>
    </location>
</feature>
<dbReference type="KEGG" id="nba:CUN60_05760"/>
<gene>
    <name evidence="2" type="ORF">CUN60_05760</name>
</gene>
<dbReference type="Proteomes" id="UP000236655">
    <property type="component" value="Chromosome"/>
</dbReference>
<evidence type="ECO:0000313" key="2">
    <source>
        <dbReference type="EMBL" id="AUR51821.1"/>
    </source>
</evidence>
<dbReference type="AlphaFoldDB" id="A0A2I7N5W5"/>
<reference evidence="3" key="1">
    <citation type="submission" date="2017-11" db="EMBL/GenBank/DDBJ databases">
        <authorList>
            <person name="Chan K.G."/>
            <person name="Lee L.S."/>
        </authorList>
    </citation>
    <scope>NUCLEOTIDE SEQUENCE [LARGE SCALE GENOMIC DNA]</scope>
    <source>
        <strain evidence="3">DSM 100970</strain>
    </source>
</reference>
<organism evidence="2 3">
    <name type="scientific">Aquella oligotrophica</name>
    <dbReference type="NCBI Taxonomy" id="2067065"/>
    <lineage>
        <taxon>Bacteria</taxon>
        <taxon>Pseudomonadati</taxon>
        <taxon>Pseudomonadota</taxon>
        <taxon>Betaproteobacteria</taxon>
        <taxon>Neisseriales</taxon>
        <taxon>Neisseriaceae</taxon>
        <taxon>Aquella</taxon>
    </lineage>
</organism>
<evidence type="ECO:0000256" key="1">
    <source>
        <dbReference type="SAM" id="SignalP"/>
    </source>
</evidence>
<feature type="signal peptide" evidence="1">
    <location>
        <begin position="1"/>
        <end position="30"/>
    </location>
</feature>
<sequence length="856" mass="90850">MKRNKINLIAILTMGAALFACSSGSSSSSANTATTNQKIVAYTKDGKLYEWDMFLAGKVNPALRVHYIPGKMPSDIKTHVFDSLNKFEQALPQLDARFSNPPVLNTNKKAKMNKLAGLSNAFESTAGGLFLGVIPSTQNILLGSGNSECYASNPYIEPDTVSSSSSFVVTTANQQNQSTVSNSDNISVGFAGFSTSNSNTYANSYESANATSSYNLAAALAAVVQTGVPSTNNLTSNSESMYQQYPNEFLQNCGSSALEAYIGGILTTLNMNVTASSQSAAQSFSDSVAAGYNSDSVSNAYTSSSSNSSNYSAVDFTYDLYGDVQFVQTETIYGESASYYSSYIANAMAGESANYIACTANPPDMSACSNYNSAMSSAILAGMGYAQTAVEATNSTAYTTLYPFSDGININTINATGITSSGYKNPTVSANVTNANIQIVAANSPNISESNAIVDPYANYAPSLINAIGVAYQLNTLAARANFLGSMPGLTTSNEASVLKNIANSYLNDSNRIITVANNCYDAIMESYPTLNPSQCNENIVLQSSNASFSLSGLPNNVYQLYGNSTPASGSLQELLLNNSVALQYEINYSEVGTGYWNGDMIRGGNMIQLGMAYFNQSENSSEFGNSPASTGGYIYPSVTTPTLGTTNNNTYYNYGTSYNCTQWWQPLDAGGEVCNLVNYPTSSLYFVSYTSNKSQPMITFGQTTPATIESVGLNKVIAAGSYTQDSSKSQNYATSTWGVGITTQIPSIAQLAAGSLLMNFSYTTSGFITTTGTTNTPSHCYAGVYLPNVDTGNSTIAYGYGNPNGYNYLCGSPSGTAWLALSNNPTDAFTVNSIQQTITFTFSPISNFFGFNWWQ</sequence>
<accession>A0A2I7N5W5</accession>
<proteinExistence type="predicted"/>
<protein>
    <submittedName>
        <fullName evidence="2">Uncharacterized protein</fullName>
    </submittedName>
</protein>
<dbReference type="EMBL" id="CP024847">
    <property type="protein sequence ID" value="AUR51821.1"/>
    <property type="molecule type" value="Genomic_DNA"/>
</dbReference>
<evidence type="ECO:0000313" key="3">
    <source>
        <dbReference type="Proteomes" id="UP000236655"/>
    </source>
</evidence>